<dbReference type="EMBL" id="CYTW01000003">
    <property type="protein sequence ID" value="CUK06809.1"/>
    <property type="molecule type" value="Genomic_DNA"/>
</dbReference>
<dbReference type="GeneID" id="83882060"/>
<reference evidence="3" key="1">
    <citation type="submission" date="2015-09" db="EMBL/GenBank/DDBJ databases">
        <authorList>
            <person name="Rodrigo-Torres Lidia"/>
            <person name="Arahal R.David."/>
        </authorList>
    </citation>
    <scope>NUCLEOTIDE SEQUENCE [LARGE SCALE GENOMIC DNA]</scope>
    <source>
        <strain evidence="3">CECT 7735</strain>
    </source>
</reference>
<accession>A0A0P1IMD9</accession>
<keyword evidence="1" id="KW-0472">Membrane</keyword>
<sequence length="78" mass="8812">MALVMILICSMIGLFLAAVQIVVLENGLWQAFTTYMGFAIGYPIAFFLFLWLLDVLRHRLSPADDQEHADAHHPVTTH</sequence>
<dbReference type="Proteomes" id="UP000051870">
    <property type="component" value="Unassembled WGS sequence"/>
</dbReference>
<feature type="transmembrane region" description="Helical" evidence="1">
    <location>
        <begin position="27"/>
        <end position="53"/>
    </location>
</feature>
<evidence type="ECO:0000313" key="2">
    <source>
        <dbReference type="EMBL" id="CUK06809.1"/>
    </source>
</evidence>
<evidence type="ECO:0000256" key="1">
    <source>
        <dbReference type="SAM" id="Phobius"/>
    </source>
</evidence>
<keyword evidence="1" id="KW-0812">Transmembrane</keyword>
<dbReference type="AlphaFoldDB" id="A0A0P1IMD9"/>
<keyword evidence="3" id="KW-1185">Reference proteome</keyword>
<keyword evidence="1" id="KW-1133">Transmembrane helix</keyword>
<gene>
    <name evidence="2" type="ORF">PH7735_03071</name>
</gene>
<evidence type="ECO:0000313" key="3">
    <source>
        <dbReference type="Proteomes" id="UP000051870"/>
    </source>
</evidence>
<organism evidence="2 3">
    <name type="scientific">Shimia thalassica</name>
    <dbReference type="NCBI Taxonomy" id="1715693"/>
    <lineage>
        <taxon>Bacteria</taxon>
        <taxon>Pseudomonadati</taxon>
        <taxon>Pseudomonadota</taxon>
        <taxon>Alphaproteobacteria</taxon>
        <taxon>Rhodobacterales</taxon>
        <taxon>Roseobacteraceae</taxon>
    </lineage>
</organism>
<dbReference type="RefSeq" id="WP_145865343.1">
    <property type="nucleotide sequence ID" value="NZ_CANLZE010000003.1"/>
</dbReference>
<proteinExistence type="predicted"/>
<name>A0A0P1IMD9_9RHOB</name>
<protein>
    <submittedName>
        <fullName evidence="2">Uncharacterized protein</fullName>
    </submittedName>
</protein>